<organism evidence="1 2">
    <name type="scientific">Terriglobus roseus</name>
    <dbReference type="NCBI Taxonomy" id="392734"/>
    <lineage>
        <taxon>Bacteria</taxon>
        <taxon>Pseudomonadati</taxon>
        <taxon>Acidobacteriota</taxon>
        <taxon>Terriglobia</taxon>
        <taxon>Terriglobales</taxon>
        <taxon>Acidobacteriaceae</taxon>
        <taxon>Terriglobus</taxon>
    </lineage>
</organism>
<dbReference type="EMBL" id="FNSD01000001">
    <property type="protein sequence ID" value="SEB61833.1"/>
    <property type="molecule type" value="Genomic_DNA"/>
</dbReference>
<accession>A0A1H4KTV7</accession>
<protein>
    <submittedName>
        <fullName evidence="1">Uncharacterized protein</fullName>
    </submittedName>
</protein>
<name>A0A1H4KTV7_9BACT</name>
<reference evidence="1 2" key="1">
    <citation type="submission" date="2016-10" db="EMBL/GenBank/DDBJ databases">
        <authorList>
            <person name="de Groot N.N."/>
        </authorList>
    </citation>
    <scope>NUCLEOTIDE SEQUENCE [LARGE SCALE GENOMIC DNA]</scope>
    <source>
        <strain evidence="1 2">AB35.6</strain>
    </source>
</reference>
<dbReference type="AlphaFoldDB" id="A0A1H4KTV7"/>
<sequence length="157" mass="16996">MRSVVIRGFGALILVAGSVAVGRAAKPSPFTNQSKPMTATVSILAMSSSSRQSFAGNQEVYLATVEVKGGGREFARVIDQYPGFGLPIRTSLLRDRTLFKMKVTREPECDLSGAKIFLTQGDSAIFDGSVRDTLRTHANDAVPCYKALHETIEITKK</sequence>
<dbReference type="Proteomes" id="UP000182409">
    <property type="component" value="Unassembled WGS sequence"/>
</dbReference>
<dbReference type="RefSeq" id="WP_074652894.1">
    <property type="nucleotide sequence ID" value="NZ_FNSD01000001.1"/>
</dbReference>
<gene>
    <name evidence="1" type="ORF">SAMN05443244_1347</name>
</gene>
<evidence type="ECO:0000313" key="1">
    <source>
        <dbReference type="EMBL" id="SEB61833.1"/>
    </source>
</evidence>
<dbReference type="OrthoDB" id="116701at2"/>
<evidence type="ECO:0000313" key="2">
    <source>
        <dbReference type="Proteomes" id="UP000182409"/>
    </source>
</evidence>
<proteinExistence type="predicted"/>